<dbReference type="SMART" id="SM00225">
    <property type="entry name" value="BTB"/>
    <property type="match status" value="1"/>
</dbReference>
<organism evidence="3 4">
    <name type="scientific">Rhizoctonia solani</name>
    <dbReference type="NCBI Taxonomy" id="456999"/>
    <lineage>
        <taxon>Eukaryota</taxon>
        <taxon>Fungi</taxon>
        <taxon>Dikarya</taxon>
        <taxon>Basidiomycota</taxon>
        <taxon>Agaricomycotina</taxon>
        <taxon>Agaricomycetes</taxon>
        <taxon>Cantharellales</taxon>
        <taxon>Ceratobasidiaceae</taxon>
        <taxon>Rhizoctonia</taxon>
    </lineage>
</organism>
<dbReference type="Gene3D" id="3.30.710.10">
    <property type="entry name" value="Potassium Channel Kv1.1, Chain A"/>
    <property type="match status" value="1"/>
</dbReference>
<evidence type="ECO:0000313" key="3">
    <source>
        <dbReference type="EMBL" id="CAE6470413.1"/>
    </source>
</evidence>
<evidence type="ECO:0000313" key="2">
    <source>
        <dbReference type="EMBL" id="CAE6428429.1"/>
    </source>
</evidence>
<dbReference type="SUPFAM" id="SSF54695">
    <property type="entry name" value="POZ domain"/>
    <property type="match status" value="1"/>
</dbReference>
<evidence type="ECO:0000259" key="1">
    <source>
        <dbReference type="PROSITE" id="PS50097"/>
    </source>
</evidence>
<proteinExistence type="predicted"/>
<feature type="domain" description="BTB" evidence="1">
    <location>
        <begin position="29"/>
        <end position="107"/>
    </location>
</feature>
<dbReference type="Pfam" id="PF00651">
    <property type="entry name" value="BTB"/>
    <property type="match status" value="1"/>
</dbReference>
<sequence length="325" mass="36333">MRTPRPATCHIKGPDVRCRSKGFFFWMDGDTFFEVEGVIFRLHKAFLALKSEWFAALFDSSALNDPSSPMIVEGQSEQRPICLSGIKREEFEHLLGAMYHEDLASPSPISKDTLLAIFRLADMWLLDEIRAATLKRLDPHFSSSAPLVQIEKLRFATRYNVPSWATEACMSLATRPAPLLPSETAELSPSLTVLLMSARESIMRHRMRIAFGPESRWQCSGGEANRSRGCARQVLASFRGALMAEIDQESCLFVVEGETVSLDLTVSFQDAWNEIMARLRLKNRSKYPGLCDACAKSFGGGNGSGAMAWLDSQSHVETVQKEMRL</sequence>
<dbReference type="InterPro" id="IPR011333">
    <property type="entry name" value="SKP1/BTB/POZ_sf"/>
</dbReference>
<dbReference type="Proteomes" id="UP000663861">
    <property type="component" value="Unassembled WGS sequence"/>
</dbReference>
<comment type="caution">
    <text evidence="3">The sequence shown here is derived from an EMBL/GenBank/DDBJ whole genome shotgun (WGS) entry which is preliminary data.</text>
</comment>
<gene>
    <name evidence="3" type="ORF">RDB_LOCUS106243</name>
    <name evidence="2" type="ORF">RDB_LOCUS22979</name>
</gene>
<dbReference type="EMBL" id="CAJMWX010001140">
    <property type="protein sequence ID" value="CAE6470413.1"/>
    <property type="molecule type" value="Genomic_DNA"/>
</dbReference>
<evidence type="ECO:0000313" key="4">
    <source>
        <dbReference type="Proteomes" id="UP000663888"/>
    </source>
</evidence>
<name>A0A8H3C160_9AGAM</name>
<dbReference type="InterPro" id="IPR000210">
    <property type="entry name" value="BTB/POZ_dom"/>
</dbReference>
<dbReference type="Proteomes" id="UP000663888">
    <property type="component" value="Unassembled WGS sequence"/>
</dbReference>
<dbReference type="EMBL" id="CAJMWY010000332">
    <property type="protein sequence ID" value="CAE6428429.1"/>
    <property type="molecule type" value="Genomic_DNA"/>
</dbReference>
<reference evidence="3" key="1">
    <citation type="submission" date="2021-01" db="EMBL/GenBank/DDBJ databases">
        <authorList>
            <person name="Kaushik A."/>
        </authorList>
    </citation>
    <scope>NUCLEOTIDE SEQUENCE</scope>
    <source>
        <strain evidence="3">AG4-R118</strain>
        <strain evidence="2">AG4-RS23</strain>
    </source>
</reference>
<dbReference type="CDD" id="cd18186">
    <property type="entry name" value="BTB_POZ_ZBTB_KLHL-like"/>
    <property type="match status" value="1"/>
</dbReference>
<dbReference type="AlphaFoldDB" id="A0A8H3C160"/>
<dbReference type="PROSITE" id="PS50097">
    <property type="entry name" value="BTB"/>
    <property type="match status" value="1"/>
</dbReference>
<accession>A0A8H3C160</accession>
<protein>
    <recommendedName>
        <fullName evidence="1">BTB domain-containing protein</fullName>
    </recommendedName>
</protein>